<evidence type="ECO:0000313" key="6">
    <source>
        <dbReference type="EMBL" id="SMF20331.1"/>
    </source>
</evidence>
<evidence type="ECO:0000256" key="4">
    <source>
        <dbReference type="ARBA" id="ARBA00023163"/>
    </source>
</evidence>
<feature type="domain" description="HTH lysR-type" evidence="5">
    <location>
        <begin position="1"/>
        <end position="59"/>
    </location>
</feature>
<keyword evidence="2" id="KW-0805">Transcription regulation</keyword>
<accession>A0ABY1LWK9</accession>
<evidence type="ECO:0000313" key="7">
    <source>
        <dbReference type="Proteomes" id="UP000192939"/>
    </source>
</evidence>
<dbReference type="InterPro" id="IPR000847">
    <property type="entry name" value="LysR_HTH_N"/>
</dbReference>
<dbReference type="SUPFAM" id="SSF46785">
    <property type="entry name" value="Winged helix' DNA-binding domain"/>
    <property type="match status" value="1"/>
</dbReference>
<evidence type="ECO:0000256" key="3">
    <source>
        <dbReference type="ARBA" id="ARBA00023125"/>
    </source>
</evidence>
<proteinExistence type="inferred from homology"/>
<dbReference type="GO" id="GO:0003677">
    <property type="term" value="F:DNA binding"/>
    <property type="evidence" value="ECO:0007669"/>
    <property type="project" value="UniProtKB-KW"/>
</dbReference>
<dbReference type="InterPro" id="IPR036388">
    <property type="entry name" value="WH-like_DNA-bd_sf"/>
</dbReference>
<keyword evidence="4" id="KW-0804">Transcription</keyword>
<dbReference type="Gene3D" id="3.40.190.290">
    <property type="match status" value="1"/>
</dbReference>
<dbReference type="PANTHER" id="PTHR30427:SF1">
    <property type="entry name" value="TRANSCRIPTIONAL ACTIVATOR PROTEIN LYSR"/>
    <property type="match status" value="1"/>
</dbReference>
<sequence length="294" mass="32275">MNLNLLRIFVQVAETSNITEASKALFISQPAVSKAIKNLEASLGIQLFIRDKHKGLLLTEAGREILVLARQMKAIENSIYQIAGRENRLLGGKIKVGSFPAATTNLLSKAIAVFRTNYPLVKIELLEGVSDQIKQWVEDRTVELGIVASPLDSLEFEKLQSDYMVAIVPADHPLAKEPIIDLNCYRDEVIFCKGGHEIAMNSILREYRIELGEGLTVQSAETLIRMVRNGLGIGLISNFTLSSVSHDLVVKEIRPGVTRDIGIIAHSFGEISPAAKQLVTVLLQTGQESGEGFE</sequence>
<dbReference type="PANTHER" id="PTHR30427">
    <property type="entry name" value="TRANSCRIPTIONAL ACTIVATOR PROTEIN LYSR"/>
    <property type="match status" value="1"/>
</dbReference>
<evidence type="ECO:0000256" key="1">
    <source>
        <dbReference type="ARBA" id="ARBA00009437"/>
    </source>
</evidence>
<comment type="caution">
    <text evidence="6">The sequence shown here is derived from an EMBL/GenBank/DDBJ whole genome shotgun (WGS) entry which is preliminary data.</text>
</comment>
<dbReference type="CDD" id="cd05466">
    <property type="entry name" value="PBP2_LTTR_substrate"/>
    <property type="match status" value="1"/>
</dbReference>
<dbReference type="Pfam" id="PF00126">
    <property type="entry name" value="HTH_1"/>
    <property type="match status" value="1"/>
</dbReference>
<dbReference type="PRINTS" id="PR00039">
    <property type="entry name" value="HTHLYSR"/>
</dbReference>
<evidence type="ECO:0000259" key="5">
    <source>
        <dbReference type="PROSITE" id="PS50931"/>
    </source>
</evidence>
<keyword evidence="3 6" id="KW-0238">DNA-binding</keyword>
<dbReference type="Proteomes" id="UP000192939">
    <property type="component" value="Unassembled WGS sequence"/>
</dbReference>
<dbReference type="EMBL" id="FXAE01000014">
    <property type="protein sequence ID" value="SMF20331.1"/>
    <property type="molecule type" value="Genomic_DNA"/>
</dbReference>
<protein>
    <submittedName>
        <fullName evidence="6">DNA-binding transcriptional regulator, LysR family</fullName>
    </submittedName>
</protein>
<organism evidence="6 7">
    <name type="scientific">Paenibacillus barengoltzii J12</name>
    <dbReference type="NCBI Taxonomy" id="935846"/>
    <lineage>
        <taxon>Bacteria</taxon>
        <taxon>Bacillati</taxon>
        <taxon>Bacillota</taxon>
        <taxon>Bacilli</taxon>
        <taxon>Bacillales</taxon>
        <taxon>Paenibacillaceae</taxon>
        <taxon>Paenibacillus</taxon>
    </lineage>
</organism>
<evidence type="ECO:0000256" key="2">
    <source>
        <dbReference type="ARBA" id="ARBA00023015"/>
    </source>
</evidence>
<keyword evidence="7" id="KW-1185">Reference proteome</keyword>
<dbReference type="SUPFAM" id="SSF53850">
    <property type="entry name" value="Periplasmic binding protein-like II"/>
    <property type="match status" value="1"/>
</dbReference>
<dbReference type="Gene3D" id="1.10.10.10">
    <property type="entry name" value="Winged helix-like DNA-binding domain superfamily/Winged helix DNA-binding domain"/>
    <property type="match status" value="1"/>
</dbReference>
<name>A0ABY1LWK9_9BACL</name>
<reference evidence="6 7" key="1">
    <citation type="submission" date="2017-04" db="EMBL/GenBank/DDBJ databases">
        <authorList>
            <person name="Varghese N."/>
            <person name="Submissions S."/>
        </authorList>
    </citation>
    <scope>NUCLEOTIDE SEQUENCE [LARGE SCALE GENOMIC DNA]</scope>
    <source>
        <strain evidence="6 7">J12</strain>
    </source>
</reference>
<dbReference type="Pfam" id="PF03466">
    <property type="entry name" value="LysR_substrate"/>
    <property type="match status" value="1"/>
</dbReference>
<comment type="similarity">
    <text evidence="1">Belongs to the LysR transcriptional regulatory family.</text>
</comment>
<dbReference type="InterPro" id="IPR036390">
    <property type="entry name" value="WH_DNA-bd_sf"/>
</dbReference>
<dbReference type="PROSITE" id="PS50931">
    <property type="entry name" value="HTH_LYSR"/>
    <property type="match status" value="1"/>
</dbReference>
<gene>
    <name evidence="6" type="ORF">SAMN02744124_01832</name>
</gene>
<dbReference type="InterPro" id="IPR005119">
    <property type="entry name" value="LysR_subst-bd"/>
</dbReference>